<organism evidence="2 3">
    <name type="scientific">Brevibacillus ruminantium</name>
    <dbReference type="NCBI Taxonomy" id="2950604"/>
    <lineage>
        <taxon>Bacteria</taxon>
        <taxon>Bacillati</taxon>
        <taxon>Bacillota</taxon>
        <taxon>Bacilli</taxon>
        <taxon>Bacillales</taxon>
        <taxon>Paenibacillaceae</taxon>
        <taxon>Brevibacillus</taxon>
    </lineage>
</organism>
<protein>
    <submittedName>
        <fullName evidence="2">DUF115 domain-containing protein</fullName>
    </submittedName>
</protein>
<sequence>MILIENVIFLKNKFPFTWDLVKAEEEKGISDEVRVESTRTGMKTLSIQTVKGANYLHSKYDPVSEAEKIIENYSDVGEYQHVFFYGIGLGYHIDKFLEKYPNIPFTLYEPDMNIFQTLLSNKKLEDWSSKSLMNIYAGHTPELISKNLTHFINAVKEKVMLFILPGYERIFTDLTRKFVSEFRDVVYAKASYIYANVVFSKRQPINSIVNVTTTFKTPNIIHEKPESFQGKPAILVAAGPSLDFEYENLRYIKENGLAYIFSVGSAINSLIENGIYPDAACTYDGSERNHLVFSKVVERGITDIPLIYGSMVGYETVEKYPGPMMHFLVGGDYFSNFILKSNNNLPIDYVLPAKSIAIITLQLLHKLGCSPIILAGQNLAYLKERTYAQGMTFTNEITEAQKTQAILVKDVEGNDVYTNRGLDGFRKEMEDRIKKLSDVVVINTTRGGAHIEGTKFEPLTKVIDERLQNRVVDQKWLTKFDYQYNQEYLCNKIQELLFEQKEFTRISNLFYRLFHEMEHYMESYNSKNLGKCFNKFDKLFDKLQDNKFYRLLLQPMNQLLFENILKLMGEIRFKQDEYSKAKNIIAHFTNFLKHCESDMNTIKPLIEKIDEKVLEWNRGSEIETPQ</sequence>
<gene>
    <name evidence="2" type="ORF">NDK47_24985</name>
</gene>
<dbReference type="EMBL" id="CP098755">
    <property type="protein sequence ID" value="USG65324.1"/>
    <property type="molecule type" value="Genomic_DNA"/>
</dbReference>
<dbReference type="Proteomes" id="UP001056500">
    <property type="component" value="Chromosome"/>
</dbReference>
<dbReference type="InterPro" id="IPR002826">
    <property type="entry name" value="MptE-like"/>
</dbReference>
<dbReference type="Pfam" id="PF01973">
    <property type="entry name" value="MptE-like"/>
    <property type="match status" value="1"/>
</dbReference>
<dbReference type="RefSeq" id="WP_251872417.1">
    <property type="nucleotide sequence ID" value="NZ_CP098755.1"/>
</dbReference>
<proteinExistence type="predicted"/>
<keyword evidence="3" id="KW-1185">Reference proteome</keyword>
<name>A0ABY4WF04_9BACL</name>
<reference evidence="2" key="1">
    <citation type="submission" date="2022-06" db="EMBL/GenBank/DDBJ databases">
        <title>Genome sequencing of Brevibacillus sp. BB3-R1.</title>
        <authorList>
            <person name="Heo J."/>
            <person name="Lee D."/>
            <person name="Won M."/>
            <person name="Han B.-H."/>
            <person name="Hong S.-B."/>
            <person name="Kwon S.-W."/>
        </authorList>
    </citation>
    <scope>NUCLEOTIDE SEQUENCE</scope>
    <source>
        <strain evidence="2">BB3-R1</strain>
    </source>
</reference>
<accession>A0ABY4WF04</accession>
<dbReference type="PANTHER" id="PTHR41786:SF1">
    <property type="entry name" value="6-HYDROXYMETHYLPTERIN DIPHOSPHOKINASE MPTE-LIKE DOMAIN-CONTAINING PROTEIN"/>
    <property type="match status" value="1"/>
</dbReference>
<evidence type="ECO:0000313" key="3">
    <source>
        <dbReference type="Proteomes" id="UP001056500"/>
    </source>
</evidence>
<dbReference type="PANTHER" id="PTHR41786">
    <property type="entry name" value="MOTILITY ACCESSORY FACTOR MAF"/>
    <property type="match status" value="1"/>
</dbReference>
<evidence type="ECO:0000259" key="1">
    <source>
        <dbReference type="Pfam" id="PF01973"/>
    </source>
</evidence>
<evidence type="ECO:0000313" key="2">
    <source>
        <dbReference type="EMBL" id="USG65324.1"/>
    </source>
</evidence>
<feature type="domain" description="6-hydroxymethylpterin diphosphokinase MptE-like" evidence="1">
    <location>
        <begin position="209"/>
        <end position="383"/>
    </location>
</feature>